<evidence type="ECO:0000256" key="5">
    <source>
        <dbReference type="ARBA" id="ARBA00022519"/>
    </source>
</evidence>
<dbReference type="InterPro" id="IPR006260">
    <property type="entry name" value="TonB/TolA_C"/>
</dbReference>
<keyword evidence="8" id="KW-1133">Transmembrane helix</keyword>
<dbReference type="GO" id="GO:0031992">
    <property type="term" value="F:energy transducer activity"/>
    <property type="evidence" value="ECO:0007669"/>
    <property type="project" value="TreeGrafter"/>
</dbReference>
<comment type="similarity">
    <text evidence="2">Belongs to the TonB family.</text>
</comment>
<keyword evidence="4" id="KW-1003">Cell membrane</keyword>
<evidence type="ECO:0000256" key="6">
    <source>
        <dbReference type="ARBA" id="ARBA00022692"/>
    </source>
</evidence>
<keyword evidence="9" id="KW-0472">Membrane</keyword>
<feature type="chain" id="PRO_5016818287" evidence="10">
    <location>
        <begin position="22"/>
        <end position="172"/>
    </location>
</feature>
<evidence type="ECO:0000256" key="9">
    <source>
        <dbReference type="ARBA" id="ARBA00023136"/>
    </source>
</evidence>
<evidence type="ECO:0000259" key="11">
    <source>
        <dbReference type="PROSITE" id="PS52015"/>
    </source>
</evidence>
<accession>A0A369Q1Q3</accession>
<dbReference type="PANTHER" id="PTHR33446:SF2">
    <property type="entry name" value="PROTEIN TONB"/>
    <property type="match status" value="1"/>
</dbReference>
<dbReference type="EMBL" id="QPKV01000003">
    <property type="protein sequence ID" value="RDC57177.1"/>
    <property type="molecule type" value="Genomic_DNA"/>
</dbReference>
<protein>
    <submittedName>
        <fullName evidence="12">Energy transducer TonB</fullName>
    </submittedName>
</protein>
<evidence type="ECO:0000256" key="8">
    <source>
        <dbReference type="ARBA" id="ARBA00022989"/>
    </source>
</evidence>
<gene>
    <name evidence="12" type="ORF">DU508_08290</name>
</gene>
<evidence type="ECO:0000313" key="12">
    <source>
        <dbReference type="EMBL" id="RDC57177.1"/>
    </source>
</evidence>
<proteinExistence type="inferred from homology"/>
<dbReference type="GO" id="GO:0055085">
    <property type="term" value="P:transmembrane transport"/>
    <property type="evidence" value="ECO:0007669"/>
    <property type="project" value="InterPro"/>
</dbReference>
<keyword evidence="6" id="KW-0812">Transmembrane</keyword>
<keyword evidence="10" id="KW-0732">Signal</keyword>
<sequence>MRKLMILALTGIAMFTNSVKAQNEKVVDFTSVDQQPSYPGGIAKFYDYLAKEIKYPEVAKNNKTEGKVFVSFVVEKNGSLGNVVVTRGLSAETNAEAIRVIKNSPNWNPGLINSKPVRVKYNINVNFNLSQKGAEKKTKALNGKAPEYPGGTSKLYSYLVKNIKYPDQAKKK</sequence>
<keyword evidence="5" id="KW-0997">Cell inner membrane</keyword>
<keyword evidence="7" id="KW-0653">Protein transport</keyword>
<dbReference type="AlphaFoldDB" id="A0A369Q1Q3"/>
<evidence type="ECO:0000256" key="10">
    <source>
        <dbReference type="SAM" id="SignalP"/>
    </source>
</evidence>
<dbReference type="PANTHER" id="PTHR33446">
    <property type="entry name" value="PROTEIN TONB-RELATED"/>
    <property type="match status" value="1"/>
</dbReference>
<dbReference type="GO" id="GO:0098797">
    <property type="term" value="C:plasma membrane protein complex"/>
    <property type="evidence" value="ECO:0007669"/>
    <property type="project" value="TreeGrafter"/>
</dbReference>
<evidence type="ECO:0000256" key="7">
    <source>
        <dbReference type="ARBA" id="ARBA00022927"/>
    </source>
</evidence>
<dbReference type="Proteomes" id="UP000253961">
    <property type="component" value="Unassembled WGS sequence"/>
</dbReference>
<dbReference type="GO" id="GO:0015031">
    <property type="term" value="P:protein transport"/>
    <property type="evidence" value="ECO:0007669"/>
    <property type="project" value="UniProtKB-KW"/>
</dbReference>
<dbReference type="InterPro" id="IPR051045">
    <property type="entry name" value="TonB-dependent_transducer"/>
</dbReference>
<name>A0A369Q1Q3_9SPHI</name>
<evidence type="ECO:0000256" key="4">
    <source>
        <dbReference type="ARBA" id="ARBA00022475"/>
    </source>
</evidence>
<feature type="domain" description="TonB C-terminal" evidence="11">
    <location>
        <begin position="40"/>
        <end position="136"/>
    </location>
</feature>
<comment type="caution">
    <text evidence="12">The sequence shown here is derived from an EMBL/GenBank/DDBJ whole genome shotgun (WGS) entry which is preliminary data.</text>
</comment>
<reference evidence="12 13" key="1">
    <citation type="submission" date="2018-07" db="EMBL/GenBank/DDBJ databases">
        <title>Pedobacter sp. nov., isolated from soil.</title>
        <authorList>
            <person name="Zhou L.Y."/>
            <person name="Du Z.J."/>
        </authorList>
    </citation>
    <scope>NUCLEOTIDE SEQUENCE [LARGE SCALE GENOMIC DNA]</scope>
    <source>
        <strain evidence="12 13">JDX94</strain>
    </source>
</reference>
<dbReference type="SUPFAM" id="SSF74653">
    <property type="entry name" value="TolA/TonB C-terminal domain"/>
    <property type="match status" value="1"/>
</dbReference>
<feature type="signal peptide" evidence="10">
    <location>
        <begin position="1"/>
        <end position="21"/>
    </location>
</feature>
<evidence type="ECO:0000313" key="13">
    <source>
        <dbReference type="Proteomes" id="UP000253961"/>
    </source>
</evidence>
<evidence type="ECO:0000256" key="1">
    <source>
        <dbReference type="ARBA" id="ARBA00004383"/>
    </source>
</evidence>
<keyword evidence="3" id="KW-0813">Transport</keyword>
<dbReference type="OrthoDB" id="649093at2"/>
<dbReference type="Gene3D" id="3.30.1150.10">
    <property type="match status" value="1"/>
</dbReference>
<dbReference type="Pfam" id="PF03544">
    <property type="entry name" value="TonB_C"/>
    <property type="match status" value="1"/>
</dbReference>
<organism evidence="12 13">
    <name type="scientific">Pedobacter chinensis</name>
    <dbReference type="NCBI Taxonomy" id="2282421"/>
    <lineage>
        <taxon>Bacteria</taxon>
        <taxon>Pseudomonadati</taxon>
        <taxon>Bacteroidota</taxon>
        <taxon>Sphingobacteriia</taxon>
        <taxon>Sphingobacteriales</taxon>
        <taxon>Sphingobacteriaceae</taxon>
        <taxon>Pedobacter</taxon>
    </lineage>
</organism>
<keyword evidence="13" id="KW-1185">Reference proteome</keyword>
<dbReference type="InterPro" id="IPR037682">
    <property type="entry name" value="TonB_C"/>
</dbReference>
<comment type="subcellular location">
    <subcellularLocation>
        <location evidence="1">Cell inner membrane</location>
        <topology evidence="1">Single-pass membrane protein</topology>
        <orientation evidence="1">Periplasmic side</orientation>
    </subcellularLocation>
</comment>
<evidence type="ECO:0000256" key="2">
    <source>
        <dbReference type="ARBA" id="ARBA00006555"/>
    </source>
</evidence>
<dbReference type="PROSITE" id="PS52015">
    <property type="entry name" value="TONB_CTD"/>
    <property type="match status" value="1"/>
</dbReference>
<evidence type="ECO:0000256" key="3">
    <source>
        <dbReference type="ARBA" id="ARBA00022448"/>
    </source>
</evidence>
<dbReference type="NCBIfam" id="TIGR01352">
    <property type="entry name" value="tonB_Cterm"/>
    <property type="match status" value="1"/>
</dbReference>